<organism evidence="7 8">
    <name type="scientific">Penicillium desertorum</name>
    <dbReference type="NCBI Taxonomy" id="1303715"/>
    <lineage>
        <taxon>Eukaryota</taxon>
        <taxon>Fungi</taxon>
        <taxon>Dikarya</taxon>
        <taxon>Ascomycota</taxon>
        <taxon>Pezizomycotina</taxon>
        <taxon>Eurotiomycetes</taxon>
        <taxon>Eurotiomycetidae</taxon>
        <taxon>Eurotiales</taxon>
        <taxon>Aspergillaceae</taxon>
        <taxon>Penicillium</taxon>
    </lineage>
</organism>
<dbReference type="GO" id="GO:0016705">
    <property type="term" value="F:oxidoreductase activity, acting on paired donors, with incorporation or reduction of molecular oxygen"/>
    <property type="evidence" value="ECO:0007669"/>
    <property type="project" value="InterPro"/>
</dbReference>
<sequence>MVIVLAIFDGRPIFEWKSVTPNAIISVLSVAMKASLTFAVAELIGQWKWILSSRGERPLMDFERINMATRGPWGSLRVLSRMRGLQVLPLQLGALLIILAIGLDPFSQQLLQLEQRPRFANSEYTWHTDSDAAFTTLATGFHRSKTLYSLDTKAPAEDVCYVMDGTRPISSITVLGQTIVILNDAKSAMELLVKRSSKYSSRPNLVFASEIVGWEHFLAMQKYSPRFRSYRKAMHPYIGSESAAAQFNPLQEMETHRFLFRVLEDQTKLIEHIQTEAGAVILKIAYGYTIESHKRDPLVHIANLALDHFSKASTPGTWLVDIIPALKHIPSWLPGASFKRTAQEWKKNVTAVAERPYAFTRRQTEEGHFQPSYLSNLFRTTGCPPPGSEDEFVAKLTAASLYTGGADTTVCAIEIFFLAMTLHPEVQVKAQDEIDRVLGPCQLPTVADRSRLPYIDAVVKEVLRWHPVGPMGIPHASSEDDTWGEYFIPKGSLIMPNIWAMTHDPTVYHDPMVFKPERFLGIGGREPEFDPHDLVFGFGRRICPARILADTTLYLSAAQSLAVFNIRKAVEDGKEVDVQPEFQPGVISHPVPWKFRIEPRSAAHESVIRSVEKKHPWEASNAPDLEGI</sequence>
<dbReference type="Pfam" id="PF00067">
    <property type="entry name" value="p450"/>
    <property type="match status" value="1"/>
</dbReference>
<dbReference type="InterPro" id="IPR002401">
    <property type="entry name" value="Cyt_P450_E_grp-I"/>
</dbReference>
<gene>
    <name evidence="7" type="ORF">N7530_006628</name>
</gene>
<dbReference type="PANTHER" id="PTHR46300:SF12">
    <property type="entry name" value="P450, PUTATIVE (EUROFUNG)-RELATED"/>
    <property type="match status" value="1"/>
</dbReference>
<comment type="caution">
    <text evidence="7">The sequence shown here is derived from an EMBL/GenBank/DDBJ whole genome shotgun (WGS) entry which is preliminary data.</text>
</comment>
<dbReference type="AlphaFoldDB" id="A0A9X0BMT0"/>
<comment type="similarity">
    <text evidence="1 6">Belongs to the cytochrome P450 family.</text>
</comment>
<dbReference type="InterPro" id="IPR036396">
    <property type="entry name" value="Cyt_P450_sf"/>
</dbReference>
<dbReference type="PROSITE" id="PS00086">
    <property type="entry name" value="CYTOCHROME_P450"/>
    <property type="match status" value="1"/>
</dbReference>
<keyword evidence="6" id="KW-0503">Monooxygenase</keyword>
<dbReference type="Pfam" id="PF11374">
    <property type="entry name" value="DUF3176"/>
    <property type="match status" value="1"/>
</dbReference>
<evidence type="ECO:0000313" key="8">
    <source>
        <dbReference type="Proteomes" id="UP001147760"/>
    </source>
</evidence>
<dbReference type="GO" id="GO:0020037">
    <property type="term" value="F:heme binding"/>
    <property type="evidence" value="ECO:0007669"/>
    <property type="project" value="InterPro"/>
</dbReference>
<evidence type="ECO:0000256" key="1">
    <source>
        <dbReference type="ARBA" id="ARBA00010617"/>
    </source>
</evidence>
<keyword evidence="8" id="KW-1185">Reference proteome</keyword>
<keyword evidence="3 6" id="KW-0560">Oxidoreductase</keyword>
<evidence type="ECO:0008006" key="9">
    <source>
        <dbReference type="Google" id="ProtNLM"/>
    </source>
</evidence>
<keyword evidence="2 5" id="KW-0479">Metal-binding</keyword>
<evidence type="ECO:0000256" key="3">
    <source>
        <dbReference type="ARBA" id="ARBA00023002"/>
    </source>
</evidence>
<comment type="cofactor">
    <cofactor evidence="5">
        <name>heme</name>
        <dbReference type="ChEBI" id="CHEBI:30413"/>
    </cofactor>
</comment>
<evidence type="ECO:0000313" key="7">
    <source>
        <dbReference type="EMBL" id="KAJ5472627.1"/>
    </source>
</evidence>
<protein>
    <recommendedName>
        <fullName evidence="9">O-methylsterigmatocystin oxidoreductase</fullName>
    </recommendedName>
</protein>
<keyword evidence="4 5" id="KW-0408">Iron</keyword>
<dbReference type="GO" id="GO:0004497">
    <property type="term" value="F:monooxygenase activity"/>
    <property type="evidence" value="ECO:0007669"/>
    <property type="project" value="UniProtKB-KW"/>
</dbReference>
<reference evidence="7" key="2">
    <citation type="journal article" date="2023" name="IMA Fungus">
        <title>Comparative genomic study of the Penicillium genus elucidates a diverse pangenome and 15 lateral gene transfer events.</title>
        <authorList>
            <person name="Petersen C."/>
            <person name="Sorensen T."/>
            <person name="Nielsen M.R."/>
            <person name="Sondergaard T.E."/>
            <person name="Sorensen J.L."/>
            <person name="Fitzpatrick D.A."/>
            <person name="Frisvad J.C."/>
            <person name="Nielsen K.L."/>
        </authorList>
    </citation>
    <scope>NUCLEOTIDE SEQUENCE</scope>
    <source>
        <strain evidence="7">IBT 17660</strain>
    </source>
</reference>
<dbReference type="Proteomes" id="UP001147760">
    <property type="component" value="Unassembled WGS sequence"/>
</dbReference>
<dbReference type="InterPro" id="IPR017972">
    <property type="entry name" value="Cyt_P450_CS"/>
</dbReference>
<dbReference type="PRINTS" id="PR00463">
    <property type="entry name" value="EP450I"/>
</dbReference>
<dbReference type="PRINTS" id="PR00385">
    <property type="entry name" value="P450"/>
</dbReference>
<evidence type="ECO:0000256" key="6">
    <source>
        <dbReference type="RuleBase" id="RU000461"/>
    </source>
</evidence>
<evidence type="ECO:0000256" key="4">
    <source>
        <dbReference type="ARBA" id="ARBA00023004"/>
    </source>
</evidence>
<accession>A0A9X0BMT0</accession>
<dbReference type="CDD" id="cd11065">
    <property type="entry name" value="CYP64-like"/>
    <property type="match status" value="1"/>
</dbReference>
<dbReference type="GO" id="GO:0005506">
    <property type="term" value="F:iron ion binding"/>
    <property type="evidence" value="ECO:0007669"/>
    <property type="project" value="InterPro"/>
</dbReference>
<dbReference type="InterPro" id="IPR050364">
    <property type="entry name" value="Cytochrome_P450_fung"/>
</dbReference>
<evidence type="ECO:0000256" key="5">
    <source>
        <dbReference type="PIRSR" id="PIRSR602401-1"/>
    </source>
</evidence>
<keyword evidence="5 6" id="KW-0349">Heme</keyword>
<dbReference type="PANTHER" id="PTHR46300">
    <property type="entry name" value="P450, PUTATIVE (EUROFUNG)-RELATED-RELATED"/>
    <property type="match status" value="1"/>
</dbReference>
<dbReference type="EMBL" id="JAPWDO010000004">
    <property type="protein sequence ID" value="KAJ5472627.1"/>
    <property type="molecule type" value="Genomic_DNA"/>
</dbReference>
<dbReference type="Gene3D" id="1.10.630.10">
    <property type="entry name" value="Cytochrome P450"/>
    <property type="match status" value="1"/>
</dbReference>
<dbReference type="OrthoDB" id="2789670at2759"/>
<name>A0A9X0BMT0_9EURO</name>
<feature type="binding site" description="axial binding residue" evidence="5">
    <location>
        <position position="543"/>
    </location>
    <ligand>
        <name>heme</name>
        <dbReference type="ChEBI" id="CHEBI:30413"/>
    </ligand>
    <ligandPart>
        <name>Fe</name>
        <dbReference type="ChEBI" id="CHEBI:18248"/>
    </ligandPart>
</feature>
<proteinExistence type="inferred from homology"/>
<dbReference type="InterPro" id="IPR021514">
    <property type="entry name" value="DUF3176"/>
</dbReference>
<evidence type="ECO:0000256" key="2">
    <source>
        <dbReference type="ARBA" id="ARBA00022723"/>
    </source>
</evidence>
<dbReference type="GO" id="GO:0043386">
    <property type="term" value="P:mycotoxin biosynthetic process"/>
    <property type="evidence" value="ECO:0007669"/>
    <property type="project" value="UniProtKB-ARBA"/>
</dbReference>
<reference evidence="7" key="1">
    <citation type="submission" date="2022-12" db="EMBL/GenBank/DDBJ databases">
        <authorList>
            <person name="Petersen C."/>
        </authorList>
    </citation>
    <scope>NUCLEOTIDE SEQUENCE</scope>
    <source>
        <strain evidence="7">IBT 17660</strain>
    </source>
</reference>
<dbReference type="SUPFAM" id="SSF48264">
    <property type="entry name" value="Cytochrome P450"/>
    <property type="match status" value="1"/>
</dbReference>
<dbReference type="InterPro" id="IPR001128">
    <property type="entry name" value="Cyt_P450"/>
</dbReference>